<evidence type="ECO:0000256" key="1">
    <source>
        <dbReference type="ARBA" id="ARBA00004651"/>
    </source>
</evidence>
<dbReference type="NCBIfam" id="NF006017">
    <property type="entry name" value="PRK08156.1"/>
    <property type="match status" value="1"/>
</dbReference>
<proteinExistence type="inferred from homology"/>
<evidence type="ECO:0000313" key="10">
    <source>
        <dbReference type="EMBL" id="KOC94444.1"/>
    </source>
</evidence>
<dbReference type="Proteomes" id="UP000036851">
    <property type="component" value="Unassembled WGS sequence"/>
</dbReference>
<dbReference type="GO" id="GO:0009306">
    <property type="term" value="P:protein secretion"/>
    <property type="evidence" value="ECO:0007669"/>
    <property type="project" value="InterPro"/>
</dbReference>
<comment type="similarity">
    <text evidence="2">Belongs to the type III secretion exporter family.</text>
</comment>
<keyword evidence="4 8" id="KW-0812">Transmembrane</keyword>
<sequence>MAGSKTEKPTDKKKRDAAKKGQTFKGKDLITTCLTLSGVEVVLNFTSLREFSDILHSIVARQYDYSLQGYILQCVWFGIKIFLPIAVLCIAASLLPGLIQTGMRLATKAFKLNFSAINPLKGFKKIFNLRTLKDLIKSLLYLGCFVLATLFFWQENRLLIVSLVWSEPAIMLKAWGQLVHSLLLIFFSCIFVIILIDCVAEYLLYIKELKMDKKEVSNESKEINGNPEIKKKRKALNQELLSEEFKKDIKKSNVVIANPKHIAIGIYLNPAITPIPFISFIEKNQRALAVRHYAEKVGVPVVENISLARELCRTHKKHEFVSLKMFTEVMDILFWLEQVENNWMAEHPDNQLAEVIDDKS</sequence>
<evidence type="ECO:0000256" key="2">
    <source>
        <dbReference type="ARBA" id="ARBA00010690"/>
    </source>
</evidence>
<dbReference type="InterPro" id="IPR006135">
    <property type="entry name" value="T3SS_substrate_exporter"/>
</dbReference>
<evidence type="ECO:0000256" key="5">
    <source>
        <dbReference type="ARBA" id="ARBA00022989"/>
    </source>
</evidence>
<dbReference type="PATRIC" id="fig|1560201.3.peg.1085"/>
<dbReference type="PRINTS" id="PR00950">
    <property type="entry name" value="TYPE3IMSPROT"/>
</dbReference>
<comment type="subcellular location">
    <subcellularLocation>
        <location evidence="1">Cell membrane</location>
        <topology evidence="1">Multi-pass membrane protein</topology>
    </subcellularLocation>
</comment>
<keyword evidence="6" id="KW-0843">Virulence</keyword>
<keyword evidence="3" id="KW-1003">Cell membrane</keyword>
<dbReference type="NCBIfam" id="TIGR01404">
    <property type="entry name" value="FlhB_rel_III"/>
    <property type="match status" value="1"/>
</dbReference>
<evidence type="ECO:0000256" key="7">
    <source>
        <dbReference type="ARBA" id="ARBA00023136"/>
    </source>
</evidence>
<dbReference type="GO" id="GO:0005886">
    <property type="term" value="C:plasma membrane"/>
    <property type="evidence" value="ECO:0007669"/>
    <property type="project" value="UniProtKB-SubCell"/>
</dbReference>
<dbReference type="PANTHER" id="PTHR30531">
    <property type="entry name" value="FLAGELLAR BIOSYNTHETIC PROTEIN FLHB"/>
    <property type="match status" value="1"/>
</dbReference>
<keyword evidence="5 8" id="KW-1133">Transmembrane helix</keyword>
<dbReference type="STRING" id="1560201.NG42_05040"/>
<dbReference type="Gene3D" id="3.40.1690.10">
    <property type="entry name" value="secretion proteins EscU"/>
    <property type="match status" value="1"/>
</dbReference>
<evidence type="ECO:0000313" key="12">
    <source>
        <dbReference type="Proteomes" id="UP000037088"/>
    </source>
</evidence>
<evidence type="ECO:0000313" key="9">
    <source>
        <dbReference type="EMBL" id="KOC91605.1"/>
    </source>
</evidence>
<reference evidence="11 12" key="1">
    <citation type="journal article" date="2015" name="Int. J. Syst. Evol. Microbiol.">
        <title>Erwinia iniecta sp. nov., isolated from Russian wheat aphids (Diuraphis noxia).</title>
        <authorList>
            <person name="Campillo T."/>
            <person name="Luna E."/>
            <person name="Portier P."/>
            <person name="Fischer-Le Saux M."/>
            <person name="Lapitan N."/>
            <person name="Tisserat N.A."/>
            <person name="Leach J.E."/>
        </authorList>
    </citation>
    <scope>NUCLEOTIDE SEQUENCE [LARGE SCALE GENOMIC DNA]</scope>
    <source>
        <strain evidence="9 12">B120</strain>
        <strain evidence="10 11">B149</strain>
    </source>
</reference>
<dbReference type="Proteomes" id="UP000037088">
    <property type="component" value="Unassembled WGS sequence"/>
</dbReference>
<dbReference type="SUPFAM" id="SSF160544">
    <property type="entry name" value="EscU C-terminal domain-like"/>
    <property type="match status" value="1"/>
</dbReference>
<feature type="transmembrane region" description="Helical" evidence="8">
    <location>
        <begin position="174"/>
        <end position="204"/>
    </location>
</feature>
<gene>
    <name evidence="9" type="ORF">NG42_05040</name>
    <name evidence="10" type="ORF">NG43_04465</name>
</gene>
<evidence type="ECO:0000256" key="6">
    <source>
        <dbReference type="ARBA" id="ARBA00023026"/>
    </source>
</evidence>
<dbReference type="InterPro" id="IPR029025">
    <property type="entry name" value="T3SS_substrate_exporter_C"/>
</dbReference>
<dbReference type="Gene3D" id="6.10.250.2080">
    <property type="match status" value="1"/>
</dbReference>
<organism evidence="10 11">
    <name type="scientific">Winslowiella iniecta</name>
    <dbReference type="NCBI Taxonomy" id="1560201"/>
    <lineage>
        <taxon>Bacteria</taxon>
        <taxon>Pseudomonadati</taxon>
        <taxon>Pseudomonadota</taxon>
        <taxon>Gammaproteobacteria</taxon>
        <taxon>Enterobacterales</taxon>
        <taxon>Erwiniaceae</taxon>
        <taxon>Winslowiella</taxon>
    </lineage>
</organism>
<keyword evidence="7 8" id="KW-0472">Membrane</keyword>
<dbReference type="RefSeq" id="WP_052898168.1">
    <property type="nucleotide sequence ID" value="NZ_JRXE01000005.1"/>
</dbReference>
<comment type="caution">
    <text evidence="10">The sequence shown here is derived from an EMBL/GenBank/DDBJ whole genome shotgun (WGS) entry which is preliminary data.</text>
</comment>
<dbReference type="OrthoDB" id="9807950at2"/>
<dbReference type="Pfam" id="PF01312">
    <property type="entry name" value="Bac_export_2"/>
    <property type="match status" value="1"/>
</dbReference>
<evidence type="ECO:0000256" key="3">
    <source>
        <dbReference type="ARBA" id="ARBA00022475"/>
    </source>
</evidence>
<evidence type="ECO:0000256" key="4">
    <source>
        <dbReference type="ARBA" id="ARBA00022692"/>
    </source>
</evidence>
<name>A0A0L7TGG6_9GAMM</name>
<protein>
    <submittedName>
        <fullName evidence="10">Type III secretion system protein SpaS</fullName>
    </submittedName>
</protein>
<dbReference type="InterPro" id="IPR006307">
    <property type="entry name" value="BsaZ-like"/>
</dbReference>
<feature type="transmembrane region" description="Helical" evidence="8">
    <location>
        <begin position="135"/>
        <end position="154"/>
    </location>
</feature>
<dbReference type="EMBL" id="JRXE01000005">
    <property type="protein sequence ID" value="KOC91605.1"/>
    <property type="molecule type" value="Genomic_DNA"/>
</dbReference>
<accession>A0A0L7TGG6</accession>
<dbReference type="EMBL" id="JRXF01000005">
    <property type="protein sequence ID" value="KOC94444.1"/>
    <property type="molecule type" value="Genomic_DNA"/>
</dbReference>
<feature type="transmembrane region" description="Helical" evidence="8">
    <location>
        <begin position="70"/>
        <end position="95"/>
    </location>
</feature>
<dbReference type="AlphaFoldDB" id="A0A0L7TGG6"/>
<dbReference type="PANTHER" id="PTHR30531:SF14">
    <property type="entry name" value="SURFACE PRESENTATION OF ANTIGENS PROTEIN SPAS"/>
    <property type="match status" value="1"/>
</dbReference>
<keyword evidence="12" id="KW-1185">Reference proteome</keyword>
<evidence type="ECO:0000313" key="11">
    <source>
        <dbReference type="Proteomes" id="UP000036851"/>
    </source>
</evidence>
<evidence type="ECO:0000256" key="8">
    <source>
        <dbReference type="SAM" id="Phobius"/>
    </source>
</evidence>